<name>A0A7W7V7C0_9GAMM</name>
<organism evidence="6 7">
    <name type="scientific">Rehaibacterium terrae</name>
    <dbReference type="NCBI Taxonomy" id="1341696"/>
    <lineage>
        <taxon>Bacteria</taxon>
        <taxon>Pseudomonadati</taxon>
        <taxon>Pseudomonadota</taxon>
        <taxon>Gammaproteobacteria</taxon>
        <taxon>Lysobacterales</taxon>
        <taxon>Lysobacteraceae</taxon>
        <taxon>Rehaibacterium</taxon>
    </lineage>
</organism>
<feature type="domain" description="Organic solvent tolerance-like N-terminal" evidence="5">
    <location>
        <begin position="37"/>
        <end position="147"/>
    </location>
</feature>
<evidence type="ECO:0000313" key="7">
    <source>
        <dbReference type="Proteomes" id="UP000519004"/>
    </source>
</evidence>
<dbReference type="GO" id="GO:0009279">
    <property type="term" value="C:cell outer membrane"/>
    <property type="evidence" value="ECO:0007669"/>
    <property type="project" value="TreeGrafter"/>
</dbReference>
<proteinExistence type="inferred from homology"/>
<keyword evidence="3 4" id="KW-0574">Periplasm</keyword>
<dbReference type="RefSeq" id="WP_183947167.1">
    <property type="nucleotide sequence ID" value="NZ_JACHHX010000002.1"/>
</dbReference>
<protein>
    <recommendedName>
        <fullName evidence="4">Lipopolysaccharide export system protein LptA</fullName>
    </recommendedName>
</protein>
<dbReference type="InterPro" id="IPR005653">
    <property type="entry name" value="OstA-like_N"/>
</dbReference>
<evidence type="ECO:0000256" key="4">
    <source>
        <dbReference type="HAMAP-Rule" id="MF_01914"/>
    </source>
</evidence>
<dbReference type="GO" id="GO:0043165">
    <property type="term" value="P:Gram-negative-bacterium-type cell outer membrane assembly"/>
    <property type="evidence" value="ECO:0007669"/>
    <property type="project" value="UniProtKB-UniRule"/>
</dbReference>
<keyword evidence="7" id="KW-1185">Reference proteome</keyword>
<accession>A0A7W7V7C0</accession>
<dbReference type="GO" id="GO:0017089">
    <property type="term" value="F:glycolipid transfer activity"/>
    <property type="evidence" value="ECO:0007669"/>
    <property type="project" value="TreeGrafter"/>
</dbReference>
<comment type="function">
    <text evidence="4">Involved in the assembly of lipopolysaccharide (LPS). Required for the translocation of LPS from the inner membrane to the outer membrane. May form a bridge between the inner membrane and the outer membrane, via interactions with LptC and LptD, thereby facilitating LPS transfer across the periplasm.</text>
</comment>
<comment type="subcellular location">
    <subcellularLocation>
        <location evidence="4">Periplasm</location>
    </subcellularLocation>
</comment>
<dbReference type="HAMAP" id="MF_01914">
    <property type="entry name" value="LPS_assembly_LptA"/>
    <property type="match status" value="1"/>
</dbReference>
<dbReference type="GO" id="GO:0015920">
    <property type="term" value="P:lipopolysaccharide transport"/>
    <property type="evidence" value="ECO:0007669"/>
    <property type="project" value="UniProtKB-UniRule"/>
</dbReference>
<dbReference type="GO" id="GO:0030288">
    <property type="term" value="C:outer membrane-bounded periplasmic space"/>
    <property type="evidence" value="ECO:0007669"/>
    <property type="project" value="TreeGrafter"/>
</dbReference>
<comment type="similarity">
    <text evidence="4">Belongs to the LptA family.</text>
</comment>
<comment type="caution">
    <text evidence="6">The sequence shown here is derived from an EMBL/GenBank/DDBJ whole genome shotgun (WGS) entry which is preliminary data.</text>
</comment>
<keyword evidence="1 4" id="KW-0813">Transport</keyword>
<feature type="signal peptide" evidence="4">
    <location>
        <begin position="1"/>
        <end position="27"/>
    </location>
</feature>
<evidence type="ECO:0000256" key="2">
    <source>
        <dbReference type="ARBA" id="ARBA00022729"/>
    </source>
</evidence>
<gene>
    <name evidence="4" type="primary">lptA</name>
    <name evidence="6" type="ORF">HNQ58_000468</name>
</gene>
<dbReference type="Proteomes" id="UP000519004">
    <property type="component" value="Unassembled WGS sequence"/>
</dbReference>
<dbReference type="AlphaFoldDB" id="A0A7W7V7C0"/>
<keyword evidence="2 4" id="KW-0732">Signal</keyword>
<dbReference type="PANTHER" id="PTHR36504">
    <property type="entry name" value="LIPOPOLYSACCHARIDE EXPORT SYSTEM PROTEIN LPTA"/>
    <property type="match status" value="1"/>
</dbReference>
<sequence length="171" mass="18093" precursor="true">MFRSAADTALRSILLLAALALAPDAAARSDDRRQPMQIEADRGDALLTDDGESRLTGNVRITQGSLDVHADSALVIRRRGEIARVIIEGAPATLSQIDDEGNPMRAVAQRVEYDLSSDVIVLSGAVTVEQSRGTLSGEHVTYDLSTGRVDAGSEGGRVRMTIQPRGGEGAP</sequence>
<dbReference type="Pfam" id="PF03968">
    <property type="entry name" value="LptD_N"/>
    <property type="match status" value="1"/>
</dbReference>
<dbReference type="InterPro" id="IPR052037">
    <property type="entry name" value="LPS_export_LptA"/>
</dbReference>
<reference evidence="6 7" key="1">
    <citation type="submission" date="2020-08" db="EMBL/GenBank/DDBJ databases">
        <title>Genomic Encyclopedia of Type Strains, Phase IV (KMG-IV): sequencing the most valuable type-strain genomes for metagenomic binning, comparative biology and taxonomic classification.</title>
        <authorList>
            <person name="Goeker M."/>
        </authorList>
    </citation>
    <scope>NUCLEOTIDE SEQUENCE [LARGE SCALE GENOMIC DNA]</scope>
    <source>
        <strain evidence="6 7">DSM 25897</strain>
    </source>
</reference>
<evidence type="ECO:0000313" key="6">
    <source>
        <dbReference type="EMBL" id="MBB5014594.1"/>
    </source>
</evidence>
<dbReference type="NCBIfam" id="TIGR03002">
    <property type="entry name" value="outer_YhbN_LptA"/>
    <property type="match status" value="1"/>
</dbReference>
<evidence type="ECO:0000259" key="5">
    <source>
        <dbReference type="Pfam" id="PF03968"/>
    </source>
</evidence>
<dbReference type="EMBL" id="JACHHX010000002">
    <property type="protein sequence ID" value="MBB5014594.1"/>
    <property type="molecule type" value="Genomic_DNA"/>
</dbReference>
<dbReference type="Gene3D" id="2.60.450.10">
    <property type="entry name" value="Lipopolysaccharide (LPS) transport protein A like domain"/>
    <property type="match status" value="1"/>
</dbReference>
<dbReference type="InterPro" id="IPR014340">
    <property type="entry name" value="LptA"/>
</dbReference>
<dbReference type="GO" id="GO:0001530">
    <property type="term" value="F:lipopolysaccharide binding"/>
    <property type="evidence" value="ECO:0007669"/>
    <property type="project" value="InterPro"/>
</dbReference>
<comment type="subunit">
    <text evidence="4">Component of the lipopolysaccharide transport and assembly complex.</text>
</comment>
<evidence type="ECO:0000256" key="3">
    <source>
        <dbReference type="ARBA" id="ARBA00022764"/>
    </source>
</evidence>
<feature type="chain" id="PRO_5031649149" description="Lipopolysaccharide export system protein LptA" evidence="4">
    <location>
        <begin position="28"/>
        <end position="171"/>
    </location>
</feature>
<dbReference type="PANTHER" id="PTHR36504:SF1">
    <property type="entry name" value="LIPOPOLYSACCHARIDE EXPORT SYSTEM PROTEIN LPTA"/>
    <property type="match status" value="1"/>
</dbReference>
<evidence type="ECO:0000256" key="1">
    <source>
        <dbReference type="ARBA" id="ARBA00022448"/>
    </source>
</evidence>